<dbReference type="AlphaFoldDB" id="A0A2K9NWG1"/>
<dbReference type="KEGG" id="bsto:C0V70_13485"/>
<dbReference type="EMBL" id="CP025704">
    <property type="protein sequence ID" value="AUN99094.1"/>
    <property type="molecule type" value="Genomic_DNA"/>
</dbReference>
<accession>A0A2K9NWG1</accession>
<dbReference type="Proteomes" id="UP000235584">
    <property type="component" value="Chromosome"/>
</dbReference>
<keyword evidence="2" id="KW-1185">Reference proteome</keyword>
<reference evidence="1 2" key="1">
    <citation type="submission" date="2018-01" db="EMBL/GenBank/DDBJ databases">
        <title>Complete genome sequence of Bacteriovorax stolpii DSM12778.</title>
        <authorList>
            <person name="Tang B."/>
            <person name="Chang J."/>
        </authorList>
    </citation>
    <scope>NUCLEOTIDE SEQUENCE [LARGE SCALE GENOMIC DNA]</scope>
    <source>
        <strain evidence="1 2">DSM 12778</strain>
    </source>
</reference>
<name>A0A2K9NWG1_BACTC</name>
<evidence type="ECO:0000313" key="2">
    <source>
        <dbReference type="Proteomes" id="UP000235584"/>
    </source>
</evidence>
<dbReference type="RefSeq" id="WP_102244385.1">
    <property type="nucleotide sequence ID" value="NZ_CP025704.1"/>
</dbReference>
<sequence length="66" mass="7513">MENKNISDVDAFIEEAEKGRNIPLSKEDIKRINDLSREIESVESESEDDVISIVAKEKNDSESARF</sequence>
<organism evidence="1 2">
    <name type="scientific">Bacteriovorax stolpii</name>
    <name type="common">Bdellovibrio stolpii</name>
    <dbReference type="NCBI Taxonomy" id="960"/>
    <lineage>
        <taxon>Bacteria</taxon>
        <taxon>Pseudomonadati</taxon>
        <taxon>Bdellovibrionota</taxon>
        <taxon>Bacteriovoracia</taxon>
        <taxon>Bacteriovoracales</taxon>
        <taxon>Bacteriovoracaceae</taxon>
        <taxon>Bacteriovorax</taxon>
    </lineage>
</organism>
<evidence type="ECO:0000313" key="1">
    <source>
        <dbReference type="EMBL" id="AUN99094.1"/>
    </source>
</evidence>
<protein>
    <submittedName>
        <fullName evidence="1">Uncharacterized protein</fullName>
    </submittedName>
</protein>
<proteinExistence type="predicted"/>
<gene>
    <name evidence="1" type="ORF">C0V70_13485</name>
</gene>